<proteinExistence type="predicted"/>
<accession>A0ABT4A9W0</accession>
<sequence>MREIIEFRIGEPEASSFLGNIGRSLGIVRNVRLPLKDERVRLIGELDREFNRRGRSFFMGWSISRHYTPEEIQSAQMFALRPRSIFEPCGEMNGTEYDESEACSLCGAGARQSTDLHLEPESIPKRDLSFTIAREIVISNRLAQALQAHGITGAGFLPVRDPTGSLLRDWHQLTITSAPVDIVPPTLVGNDLFDLDEQGQYRCPQGHVLGLNRLSELWVRRESYDGSDLVQTRQLTGARRGVLHPKPEFLLSPKLYRLLRELKVGRLVVEVAYLA</sequence>
<keyword evidence="2" id="KW-1185">Reference proteome</keyword>
<name>A0ABT4A9W0_9BACT</name>
<comment type="caution">
    <text evidence="1">The sequence shown here is derived from an EMBL/GenBank/DDBJ whole genome shotgun (WGS) entry which is preliminary data.</text>
</comment>
<reference evidence="1 2" key="1">
    <citation type="submission" date="2022-11" db="EMBL/GenBank/DDBJ databases">
        <title>Minimal conservation of predation-associated metabolite biosynthetic gene clusters underscores biosynthetic potential of Myxococcota including descriptions for ten novel species: Archangium lansinium sp. nov., Myxococcus landrumus sp. nov., Nannocystis bai.</title>
        <authorList>
            <person name="Ahearne A."/>
            <person name="Stevens C."/>
            <person name="Phillips K."/>
        </authorList>
    </citation>
    <scope>NUCLEOTIDE SEQUENCE [LARGE SCALE GENOMIC DNA]</scope>
    <source>
        <strain evidence="1 2">MIWBW</strain>
    </source>
</reference>
<organism evidence="1 2">
    <name type="scientific">Archangium lansingense</name>
    <dbReference type="NCBI Taxonomy" id="2995310"/>
    <lineage>
        <taxon>Bacteria</taxon>
        <taxon>Pseudomonadati</taxon>
        <taxon>Myxococcota</taxon>
        <taxon>Myxococcia</taxon>
        <taxon>Myxococcales</taxon>
        <taxon>Cystobacterineae</taxon>
        <taxon>Archangiaceae</taxon>
        <taxon>Archangium</taxon>
    </lineage>
</organism>
<dbReference type="EMBL" id="JAPNKA010000001">
    <property type="protein sequence ID" value="MCY1078448.1"/>
    <property type="molecule type" value="Genomic_DNA"/>
</dbReference>
<dbReference type="Proteomes" id="UP001207654">
    <property type="component" value="Unassembled WGS sequence"/>
</dbReference>
<evidence type="ECO:0000313" key="1">
    <source>
        <dbReference type="EMBL" id="MCY1078448.1"/>
    </source>
</evidence>
<evidence type="ECO:0000313" key="2">
    <source>
        <dbReference type="Proteomes" id="UP001207654"/>
    </source>
</evidence>
<gene>
    <name evidence="1" type="ORF">OV287_28625</name>
</gene>
<dbReference type="RefSeq" id="WP_267537230.1">
    <property type="nucleotide sequence ID" value="NZ_JAPNKA010000001.1"/>
</dbReference>
<protein>
    <submittedName>
        <fullName evidence="1">Uncharacterized protein</fullName>
    </submittedName>
</protein>